<comment type="caution">
    <text evidence="2">The sequence shown here is derived from an EMBL/GenBank/DDBJ whole genome shotgun (WGS) entry which is preliminary data.</text>
</comment>
<dbReference type="Proteomes" id="UP001527057">
    <property type="component" value="Unassembled WGS sequence"/>
</dbReference>
<reference evidence="2 3" key="1">
    <citation type="submission" date="2022-05" db="EMBL/GenBank/DDBJ databases">
        <title>Genome Sequencing of Bee-Associated Microbes.</title>
        <authorList>
            <person name="Dunlap C."/>
        </authorList>
    </citation>
    <scope>NUCLEOTIDE SEQUENCE [LARGE SCALE GENOMIC DNA]</scope>
    <source>
        <strain evidence="2 3">CBP-1093</strain>
    </source>
</reference>
<protein>
    <submittedName>
        <fullName evidence="2">Uncharacterized protein</fullName>
    </submittedName>
</protein>
<accession>A0ABT4F0M4</accession>
<gene>
    <name evidence="2" type="ORF">M5W27_00050</name>
</gene>
<keyword evidence="3" id="KW-1185">Reference proteome</keyword>
<evidence type="ECO:0000256" key="1">
    <source>
        <dbReference type="SAM" id="Phobius"/>
    </source>
</evidence>
<organism evidence="2 3">
    <name type="scientific">Bacillus xiamenensis</name>
    <dbReference type="NCBI Taxonomy" id="1178537"/>
    <lineage>
        <taxon>Bacteria</taxon>
        <taxon>Bacillati</taxon>
        <taxon>Bacillota</taxon>
        <taxon>Bacilli</taxon>
        <taxon>Bacillales</taxon>
        <taxon>Bacillaceae</taxon>
        <taxon>Bacillus</taxon>
    </lineage>
</organism>
<sequence length="45" mass="5365">MTEVSTINWFDVIYNYSVLGASILLVFFIVKIVKKRRAKKRQQFN</sequence>
<evidence type="ECO:0000313" key="3">
    <source>
        <dbReference type="Proteomes" id="UP001527057"/>
    </source>
</evidence>
<dbReference type="EMBL" id="JAMDMH010000002">
    <property type="protein sequence ID" value="MCY9574223.1"/>
    <property type="molecule type" value="Genomic_DNA"/>
</dbReference>
<name>A0ABT4F0M4_9BACI</name>
<feature type="transmembrane region" description="Helical" evidence="1">
    <location>
        <begin position="12"/>
        <end position="33"/>
    </location>
</feature>
<keyword evidence="1" id="KW-1133">Transmembrane helix</keyword>
<keyword evidence="1" id="KW-0472">Membrane</keyword>
<dbReference type="RefSeq" id="WP_010891074.1">
    <property type="nucleotide sequence ID" value="NZ_JAMDMH010000002.1"/>
</dbReference>
<evidence type="ECO:0000313" key="2">
    <source>
        <dbReference type="EMBL" id="MCY9574223.1"/>
    </source>
</evidence>
<keyword evidence="1" id="KW-0812">Transmembrane</keyword>
<proteinExistence type="predicted"/>